<evidence type="ECO:0000313" key="1">
    <source>
        <dbReference type="EMBL" id="KAF2623074.1"/>
    </source>
</evidence>
<comment type="caution">
    <text evidence="1">The sequence shown here is derived from an EMBL/GenBank/DDBJ whole genome shotgun (WGS) entry which is preliminary data.</text>
</comment>
<protein>
    <submittedName>
        <fullName evidence="1">Amino acid transporter</fullName>
    </submittedName>
</protein>
<dbReference type="Proteomes" id="UP000799754">
    <property type="component" value="Unassembled WGS sequence"/>
</dbReference>
<name>A0ACB6RMR4_9PLEO</name>
<proteinExistence type="predicted"/>
<reference evidence="1" key="1">
    <citation type="journal article" date="2020" name="Stud. Mycol.">
        <title>101 Dothideomycetes genomes: a test case for predicting lifestyles and emergence of pathogens.</title>
        <authorList>
            <person name="Haridas S."/>
            <person name="Albert R."/>
            <person name="Binder M."/>
            <person name="Bloem J."/>
            <person name="Labutti K."/>
            <person name="Salamov A."/>
            <person name="Andreopoulos B."/>
            <person name="Baker S."/>
            <person name="Barry K."/>
            <person name="Bills G."/>
            <person name="Bluhm B."/>
            <person name="Cannon C."/>
            <person name="Castanera R."/>
            <person name="Culley D."/>
            <person name="Daum C."/>
            <person name="Ezra D."/>
            <person name="Gonzalez J."/>
            <person name="Henrissat B."/>
            <person name="Kuo A."/>
            <person name="Liang C."/>
            <person name="Lipzen A."/>
            <person name="Lutzoni F."/>
            <person name="Magnuson J."/>
            <person name="Mondo S."/>
            <person name="Nolan M."/>
            <person name="Ohm R."/>
            <person name="Pangilinan J."/>
            <person name="Park H.-J."/>
            <person name="Ramirez L."/>
            <person name="Alfaro M."/>
            <person name="Sun H."/>
            <person name="Tritt A."/>
            <person name="Yoshinaga Y."/>
            <person name="Zwiers L.-H."/>
            <person name="Turgeon B."/>
            <person name="Goodwin S."/>
            <person name="Spatafora J."/>
            <person name="Crous P."/>
            <person name="Grigoriev I."/>
        </authorList>
    </citation>
    <scope>NUCLEOTIDE SEQUENCE</scope>
    <source>
        <strain evidence="1">CBS 525.71</strain>
    </source>
</reference>
<keyword evidence="2" id="KW-1185">Reference proteome</keyword>
<evidence type="ECO:0000313" key="2">
    <source>
        <dbReference type="Proteomes" id="UP000799754"/>
    </source>
</evidence>
<sequence length="535" mass="58616">MATKFDEQDRKGARGTDHEASPPPPGYTDDHVSVQTDQAFVYDDSQKLGYTATVFVIVNKMIGTGIFSTPSGIFAVSGSVGVSLFLWIIGGILTFAGLSVFVEFGLAIPRSGGEKNYLERVYRHPKYVATCVLAAQMILLGFSSGNALAFGRYCLLASGSTVDGWVARGIGIACVTFSVTLHSVAPKWGIRLFNVLGVFKVFILLFIVFSGFAALAGHRRVPNPHNFDNAFRLEVGEGYGGGGAYEYCQALLRIIYSYKGWENANYVLGEIKNPKKTLTWAAPLAIGATTILYVLANVAYFAAISKEDLAGSEAIVAGVFFRNVFGDSAGARSLPAFVALSNLGNVLAVSFAHARLNQEFAKEGLLPFSKFWASIKPFGAPAPALFLHWLITIIVLVAPPAGPAYNFITDLYTYPGAWINGFVTAGLIYLHYNKKERWESPWHTYLPVAVLYLAANIFLALVPFIPPSGPWNEEGYPYYVFPIVGVGVLLLGVFYWFCWTKVWPKLGGYKIVAQRHEDAQGIEHVRYVKVYNKHE</sequence>
<dbReference type="EMBL" id="MU006739">
    <property type="protein sequence ID" value="KAF2623074.1"/>
    <property type="molecule type" value="Genomic_DNA"/>
</dbReference>
<gene>
    <name evidence="1" type="ORF">BU25DRAFT_434364</name>
</gene>
<organism evidence="1 2">
    <name type="scientific">Macroventuria anomochaeta</name>
    <dbReference type="NCBI Taxonomy" id="301207"/>
    <lineage>
        <taxon>Eukaryota</taxon>
        <taxon>Fungi</taxon>
        <taxon>Dikarya</taxon>
        <taxon>Ascomycota</taxon>
        <taxon>Pezizomycotina</taxon>
        <taxon>Dothideomycetes</taxon>
        <taxon>Pleosporomycetidae</taxon>
        <taxon>Pleosporales</taxon>
        <taxon>Pleosporineae</taxon>
        <taxon>Didymellaceae</taxon>
        <taxon>Macroventuria</taxon>
    </lineage>
</organism>
<accession>A0ACB6RMR4</accession>